<evidence type="ECO:0000256" key="1">
    <source>
        <dbReference type="SAM" id="SignalP"/>
    </source>
</evidence>
<keyword evidence="1" id="KW-0732">Signal</keyword>
<feature type="chain" id="PRO_5007286450" evidence="1">
    <location>
        <begin position="19"/>
        <end position="236"/>
    </location>
</feature>
<feature type="signal peptide" evidence="1">
    <location>
        <begin position="1"/>
        <end position="18"/>
    </location>
</feature>
<protein>
    <submittedName>
        <fullName evidence="2">Glycine rich superfamily member</fullName>
    </submittedName>
</protein>
<reference evidence="2" key="1">
    <citation type="journal article" date="2016" name="Ticks Tick Borne Dis.">
        <title>De novo assembly and annotation of the salivary gland transcriptome of Rhipicephalus appendiculatus male and female ticks during blood feeding.</title>
        <authorList>
            <person name="de Castro M.H."/>
            <person name="de Klerk D."/>
            <person name="Pienaar R."/>
            <person name="Latif A.A."/>
            <person name="Rees D.J."/>
            <person name="Mans B.J."/>
        </authorList>
    </citation>
    <scope>NUCLEOTIDE SEQUENCE</scope>
    <source>
        <tissue evidence="2">Salivary glands</tissue>
    </source>
</reference>
<dbReference type="InterPro" id="IPR020234">
    <property type="entry name" value="Mite_allergen_group-7"/>
</dbReference>
<dbReference type="AlphaFoldDB" id="A0A131Z0D1"/>
<proteinExistence type="predicted"/>
<dbReference type="Gene3D" id="3.15.10.50">
    <property type="match status" value="1"/>
</dbReference>
<name>A0A131Z0D1_RHIAP</name>
<dbReference type="Pfam" id="PF16984">
    <property type="entry name" value="Grp7_allergen"/>
    <property type="match status" value="1"/>
</dbReference>
<sequence length="236" mass="25014">MWSLSVISLCCVFVAATAQSSLYPSLEGVTEATPAPGLYAAVVNYLFDQVLKAVSQSGAIDPLTVPNTTRRFETKFIVKVQAEAGLYSGRLTGLSTMHRTGDCHVKVGSGGVEMLVNLGAGPVRATYRGEVKLMAFSQDVTIECDVNNMQIIVEAVQAPNAKPELRKFSVQKLQGVRVAIQGLGALSGVANALSVVLTTVFEEEIRRAVEDSVRNLFSEKLAELGGTIPAALVALG</sequence>
<dbReference type="InterPro" id="IPR038602">
    <property type="entry name" value="Mite_allergen_7_sf"/>
</dbReference>
<dbReference type="EMBL" id="GEDV01004372">
    <property type="protein sequence ID" value="JAP84185.1"/>
    <property type="molecule type" value="Transcribed_RNA"/>
</dbReference>
<organism evidence="2">
    <name type="scientific">Rhipicephalus appendiculatus</name>
    <name type="common">Brown ear tick</name>
    <dbReference type="NCBI Taxonomy" id="34631"/>
    <lineage>
        <taxon>Eukaryota</taxon>
        <taxon>Metazoa</taxon>
        <taxon>Ecdysozoa</taxon>
        <taxon>Arthropoda</taxon>
        <taxon>Chelicerata</taxon>
        <taxon>Arachnida</taxon>
        <taxon>Acari</taxon>
        <taxon>Parasitiformes</taxon>
        <taxon>Ixodida</taxon>
        <taxon>Ixodoidea</taxon>
        <taxon>Ixodidae</taxon>
        <taxon>Rhipicephalinae</taxon>
        <taxon>Rhipicephalus</taxon>
        <taxon>Rhipicephalus</taxon>
    </lineage>
</organism>
<evidence type="ECO:0000313" key="2">
    <source>
        <dbReference type="EMBL" id="JAP84185.1"/>
    </source>
</evidence>
<accession>A0A131Z0D1</accession>